<organism evidence="1 2">
    <name type="scientific">Clonorchis sinensis</name>
    <name type="common">Chinese liver fluke</name>
    <dbReference type="NCBI Taxonomy" id="79923"/>
    <lineage>
        <taxon>Eukaryota</taxon>
        <taxon>Metazoa</taxon>
        <taxon>Spiralia</taxon>
        <taxon>Lophotrochozoa</taxon>
        <taxon>Platyhelminthes</taxon>
        <taxon>Trematoda</taxon>
        <taxon>Digenea</taxon>
        <taxon>Opisthorchiida</taxon>
        <taxon>Opisthorchiata</taxon>
        <taxon>Opisthorchiidae</taxon>
        <taxon>Clonorchis</taxon>
    </lineage>
</organism>
<gene>
    <name evidence="1" type="ORF">CSKR_106384</name>
</gene>
<reference evidence="1 2" key="2">
    <citation type="journal article" date="2021" name="Genomics">
        <title>High-quality reference genome for Clonorchis sinensis.</title>
        <authorList>
            <person name="Young N.D."/>
            <person name="Stroehlein A.J."/>
            <person name="Kinkar L."/>
            <person name="Wang T."/>
            <person name="Sohn W.M."/>
            <person name="Chang B.C.H."/>
            <person name="Kaur P."/>
            <person name="Weisz D."/>
            <person name="Dudchenko O."/>
            <person name="Aiden E.L."/>
            <person name="Korhonen P.K."/>
            <person name="Gasser R.B."/>
        </authorList>
    </citation>
    <scope>NUCLEOTIDE SEQUENCE [LARGE SCALE GENOMIC DNA]</scope>
    <source>
        <strain evidence="1">Cs-k2</strain>
    </source>
</reference>
<dbReference type="Proteomes" id="UP000286415">
    <property type="component" value="Unassembled WGS sequence"/>
</dbReference>
<comment type="caution">
    <text evidence="1">The sequence shown here is derived from an EMBL/GenBank/DDBJ whole genome shotgun (WGS) entry which is preliminary data.</text>
</comment>
<proteinExistence type="predicted"/>
<evidence type="ECO:0000313" key="1">
    <source>
        <dbReference type="EMBL" id="KAG5448117.1"/>
    </source>
</evidence>
<dbReference type="AlphaFoldDB" id="A0A8T1MFG8"/>
<reference evidence="1 2" key="1">
    <citation type="journal article" date="2018" name="Biotechnol. Adv.">
        <title>Improved genomic resources and new bioinformatic workflow for the carcinogenic parasite Clonorchis sinensis: Biotechnological implications.</title>
        <authorList>
            <person name="Wang D."/>
            <person name="Korhonen P.K."/>
            <person name="Gasser R.B."/>
            <person name="Young N.D."/>
        </authorList>
    </citation>
    <scope>NUCLEOTIDE SEQUENCE [LARGE SCALE GENOMIC DNA]</scope>
    <source>
        <strain evidence="1">Cs-k2</strain>
    </source>
</reference>
<dbReference type="EMBL" id="NIRI02000042">
    <property type="protein sequence ID" value="KAG5448117.1"/>
    <property type="molecule type" value="Genomic_DNA"/>
</dbReference>
<keyword evidence="2" id="KW-1185">Reference proteome</keyword>
<protein>
    <submittedName>
        <fullName evidence="1">Uncharacterized protein</fullName>
    </submittedName>
</protein>
<evidence type="ECO:0000313" key="2">
    <source>
        <dbReference type="Proteomes" id="UP000286415"/>
    </source>
</evidence>
<sequence length="174" mass="20002">MVCTEHILDRYNMNKNTELKRGVVQDGYRPNSVARTICTQDGYAEQVVASDLPPELRYMDDVVKTHIKNELRTLKGHSKGNESDEEPNKASLLARRERLVKEAEEQFLMQLREIMDETSLENEVGEIEDLSTKRTSNQSIQVRTTWCVTLQTLSLPSKRCRLQSIPVLFTVPVH</sequence>
<name>A0A8T1MFG8_CLOSI</name>
<accession>A0A8T1MFG8</accession>
<dbReference type="OrthoDB" id="10492746at2759"/>